<dbReference type="SMART" id="SM00220">
    <property type="entry name" value="S_TKc"/>
    <property type="match status" value="1"/>
</dbReference>
<feature type="domain" description="Protein kinase" evidence="3">
    <location>
        <begin position="743"/>
        <end position="1071"/>
    </location>
</feature>
<sequence>MSNSIQISYAKHGDVTGRKTETSRQIIDCLASSYPSPIHCRPLPQHHPGTCTWFLESESFGRWMVNSPSFLWLQGRPGSGKTIVSAAVVEYLQEYGKSNQRVLYFFFDFTDQDRSSIEGLVRSLIVQIYHGLHEVDNLRSSSFTGNGVHQQHDLKSLTDILSTLMNQLDEVAIILDGLDESQDKQAVLIWVEALLHGRHPNVHVLVASRADDTIDSSIRKYHTDEEIVALESEEIGTGIRTYIETRVKEGRASRKWAAQPGLQENIVDVVVKKSDGTFRLASCHLDELEKCSGRSTLERALSNLPTTLGETYTRILASIPEEHRQNAIVILNLILWSDRHLSLDEVADALATQPGKKPGFDARNRLFDPMDILQLCAGLVGLVKRSDNGAEMMDRSPNIQLAHFSIKEYLKSPDVTQPFGEEVREHKARAVIAKLCLSYLSSIDHSLPLDAVRKQFPFSQYCARYWMEHARVAESEDELLQQQIMDFFADRMAYATCYSLFDPDEPWQEMRRDRTTKIADPLYYASLGGLLHTTKLLTEQDTHVDARGAKLGNFSQASLNGGYDGVIDDFIEWDERMRRTTDVLANFCYPRYHHIKEGIVGILLEAGANPNLSSGPHGNALQIAAASGHEGVVRTLLEFDANAYLPDAAGRTPLHLAASSGSLNIVRLLLDRGADAMLEQPDSQCFTALDVAFEHGFEEIVDLLLERGARFTGYLNGLRKTKIDEMLRSRLMKICSELYETNITLTDELKAKSFGQACRIEVLDISLERKTERLDINHDIPHTERLLIQKSPSRVFRKSFHSNADEDARRRLARERRLLEHLHHPNIVSFLGFDILDEEPTGESLLYLYLEFCEGGDLSRHVRPSEISDESDDDSVQGASLTSNPIDIEQLSLELAWSICEDLASALAYCHHGVELTVDSNFKRSYSLAYSWLDPVLHRDIKPENIVCTYASGRRVTKLCDLGCSRFKESEGSHTRNFGTPGFIPPELFTGGPYTAKGDVYALGETLSMLAIREQSPTWTKLIEECKSLEPTKRPSSLVILQIAREELKRVPPPSSNDSKLTFLPDATPGLSYIEQAVCENFKRCSKLLKRGLKGEQPAIMFTQIARRIQTLLHEARPQDIEHFSMEDWHLLSSACPTNAAVVSPERYSENPLFPSETLGLTASHLAASVKAGHSQWKKALKKGS</sequence>
<dbReference type="GO" id="GO:0004672">
    <property type="term" value="F:protein kinase activity"/>
    <property type="evidence" value="ECO:0007669"/>
    <property type="project" value="InterPro"/>
</dbReference>
<protein>
    <submittedName>
        <fullName evidence="5">Pfs, NACHT and ankyrin domain protein</fullName>
    </submittedName>
</protein>
<dbReference type="InterPro" id="IPR011009">
    <property type="entry name" value="Kinase-like_dom_sf"/>
</dbReference>
<dbReference type="Gene3D" id="1.10.510.10">
    <property type="entry name" value="Transferase(Phosphotransferase) domain 1"/>
    <property type="match status" value="1"/>
</dbReference>
<keyword evidence="1" id="KW-0677">Repeat</keyword>
<dbReference type="SUPFAM" id="SSF52540">
    <property type="entry name" value="P-loop containing nucleoside triphosphate hydrolases"/>
    <property type="match status" value="1"/>
</dbReference>
<dbReference type="PANTHER" id="PTHR10039">
    <property type="entry name" value="AMELOGENIN"/>
    <property type="match status" value="1"/>
</dbReference>
<dbReference type="PROSITE" id="PS00108">
    <property type="entry name" value="PROTEIN_KINASE_ST"/>
    <property type="match status" value="1"/>
</dbReference>
<feature type="repeat" description="ANK" evidence="2">
    <location>
        <begin position="649"/>
        <end position="681"/>
    </location>
</feature>
<dbReference type="Proteomes" id="UP000304951">
    <property type="component" value="Unassembled WGS sequence"/>
</dbReference>
<dbReference type="InterPro" id="IPR008271">
    <property type="entry name" value="Ser/Thr_kinase_AS"/>
</dbReference>
<dbReference type="AlphaFoldDB" id="A0A4S8S9X9"/>
<dbReference type="InterPro" id="IPR036770">
    <property type="entry name" value="Ankyrin_rpt-contain_sf"/>
</dbReference>
<dbReference type="InterPro" id="IPR002110">
    <property type="entry name" value="Ankyrin_rpt"/>
</dbReference>
<gene>
    <name evidence="5" type="ORF">D6D28_07709</name>
</gene>
<dbReference type="GO" id="GO:0005524">
    <property type="term" value="F:ATP binding"/>
    <property type="evidence" value="ECO:0007669"/>
    <property type="project" value="InterPro"/>
</dbReference>
<dbReference type="SMART" id="SM00248">
    <property type="entry name" value="ANK"/>
    <property type="match status" value="4"/>
</dbReference>
<dbReference type="PROSITE" id="PS50297">
    <property type="entry name" value="ANK_REP_REGION"/>
    <property type="match status" value="1"/>
</dbReference>
<dbReference type="PROSITE" id="PS50011">
    <property type="entry name" value="PROTEIN_KINASE_DOM"/>
    <property type="match status" value="1"/>
</dbReference>
<evidence type="ECO:0000259" key="3">
    <source>
        <dbReference type="PROSITE" id="PS50011"/>
    </source>
</evidence>
<dbReference type="EMBL" id="QZAF01000435">
    <property type="protein sequence ID" value="THV67168.1"/>
    <property type="molecule type" value="Genomic_DNA"/>
</dbReference>
<dbReference type="Pfam" id="PF00069">
    <property type="entry name" value="Pkinase"/>
    <property type="match status" value="1"/>
</dbReference>
<evidence type="ECO:0000259" key="4">
    <source>
        <dbReference type="PROSITE" id="PS50837"/>
    </source>
</evidence>
<accession>A0A4S8S9X9</accession>
<evidence type="ECO:0000313" key="6">
    <source>
        <dbReference type="Proteomes" id="UP000304951"/>
    </source>
</evidence>
<dbReference type="InterPro" id="IPR056884">
    <property type="entry name" value="NPHP3-like_N"/>
</dbReference>
<evidence type="ECO:0000256" key="2">
    <source>
        <dbReference type="PROSITE-ProRule" id="PRU00023"/>
    </source>
</evidence>
<dbReference type="PANTHER" id="PTHR10039:SF16">
    <property type="entry name" value="GPI INOSITOL-DEACYLASE"/>
    <property type="match status" value="1"/>
</dbReference>
<name>A0A4S8S9X9_AURPU</name>
<dbReference type="CDD" id="cd00180">
    <property type="entry name" value="PKc"/>
    <property type="match status" value="1"/>
</dbReference>
<evidence type="ECO:0000256" key="1">
    <source>
        <dbReference type="ARBA" id="ARBA00022737"/>
    </source>
</evidence>
<dbReference type="PROSITE" id="PS50088">
    <property type="entry name" value="ANK_REPEAT"/>
    <property type="match status" value="1"/>
</dbReference>
<evidence type="ECO:0000313" key="5">
    <source>
        <dbReference type="EMBL" id="THV67168.1"/>
    </source>
</evidence>
<dbReference type="InterPro" id="IPR027417">
    <property type="entry name" value="P-loop_NTPase"/>
</dbReference>
<dbReference type="PROSITE" id="PS50837">
    <property type="entry name" value="NACHT"/>
    <property type="match status" value="1"/>
</dbReference>
<proteinExistence type="predicted"/>
<keyword evidence="2" id="KW-0040">ANK repeat</keyword>
<dbReference type="Pfam" id="PF24883">
    <property type="entry name" value="NPHP3_N"/>
    <property type="match status" value="1"/>
</dbReference>
<dbReference type="InterPro" id="IPR007111">
    <property type="entry name" value="NACHT_NTPase"/>
</dbReference>
<feature type="domain" description="NACHT" evidence="4">
    <location>
        <begin position="69"/>
        <end position="211"/>
    </location>
</feature>
<dbReference type="InterPro" id="IPR000719">
    <property type="entry name" value="Prot_kinase_dom"/>
</dbReference>
<dbReference type="PRINTS" id="PR01415">
    <property type="entry name" value="ANKYRIN"/>
</dbReference>
<dbReference type="SUPFAM" id="SSF56112">
    <property type="entry name" value="Protein kinase-like (PK-like)"/>
    <property type="match status" value="1"/>
</dbReference>
<organism evidence="5 6">
    <name type="scientific">Aureobasidium pullulans</name>
    <name type="common">Black yeast</name>
    <name type="synonym">Pullularia pullulans</name>
    <dbReference type="NCBI Taxonomy" id="5580"/>
    <lineage>
        <taxon>Eukaryota</taxon>
        <taxon>Fungi</taxon>
        <taxon>Dikarya</taxon>
        <taxon>Ascomycota</taxon>
        <taxon>Pezizomycotina</taxon>
        <taxon>Dothideomycetes</taxon>
        <taxon>Dothideomycetidae</taxon>
        <taxon>Dothideales</taxon>
        <taxon>Saccotheciaceae</taxon>
        <taxon>Aureobasidium</taxon>
    </lineage>
</organism>
<dbReference type="Pfam" id="PF12796">
    <property type="entry name" value="Ank_2"/>
    <property type="match status" value="1"/>
</dbReference>
<comment type="caution">
    <text evidence="5">The sequence shown here is derived from an EMBL/GenBank/DDBJ whole genome shotgun (WGS) entry which is preliminary data.</text>
</comment>
<dbReference type="SUPFAM" id="SSF48403">
    <property type="entry name" value="Ankyrin repeat"/>
    <property type="match status" value="1"/>
</dbReference>
<dbReference type="Gene3D" id="1.25.40.20">
    <property type="entry name" value="Ankyrin repeat-containing domain"/>
    <property type="match status" value="1"/>
</dbReference>
<reference evidence="5 6" key="1">
    <citation type="submission" date="2018-10" db="EMBL/GenBank/DDBJ databases">
        <title>Fifty Aureobasidium pullulans genomes reveal a recombining polyextremotolerant generalist.</title>
        <authorList>
            <person name="Gostincar C."/>
            <person name="Turk M."/>
            <person name="Zajc J."/>
            <person name="Gunde-Cimerman N."/>
        </authorList>
    </citation>
    <scope>NUCLEOTIDE SEQUENCE [LARGE SCALE GENOMIC DNA]</scope>
    <source>
        <strain evidence="5 6">EXF-11900</strain>
    </source>
</reference>
<dbReference type="Gene3D" id="3.40.50.300">
    <property type="entry name" value="P-loop containing nucleotide triphosphate hydrolases"/>
    <property type="match status" value="1"/>
</dbReference>